<evidence type="ECO:0000256" key="1">
    <source>
        <dbReference type="ARBA" id="ARBA00022737"/>
    </source>
</evidence>
<feature type="compositionally biased region" description="Acidic residues" evidence="3">
    <location>
        <begin position="147"/>
        <end position="160"/>
    </location>
</feature>
<dbReference type="Gene3D" id="1.25.40.10">
    <property type="entry name" value="Tetratricopeptide repeat domain"/>
    <property type="match status" value="4"/>
</dbReference>
<evidence type="ECO:0000259" key="4">
    <source>
        <dbReference type="Pfam" id="PF17177"/>
    </source>
</evidence>
<dbReference type="PANTHER" id="PTHR47942">
    <property type="entry name" value="TETRATRICOPEPTIDE REPEAT (TPR)-LIKE SUPERFAMILY PROTEIN-RELATED"/>
    <property type="match status" value="1"/>
</dbReference>
<feature type="repeat" description="PPR" evidence="2">
    <location>
        <begin position="547"/>
        <end position="581"/>
    </location>
</feature>
<keyword evidence="1" id="KW-0677">Repeat</keyword>
<dbReference type="PANTHER" id="PTHR47942:SF48">
    <property type="entry name" value="OS05G0355200 PROTEIN"/>
    <property type="match status" value="1"/>
</dbReference>
<feature type="repeat" description="PPR" evidence="2">
    <location>
        <begin position="372"/>
        <end position="406"/>
    </location>
</feature>
<dbReference type="InterPro" id="IPR002885">
    <property type="entry name" value="PPR_rpt"/>
</dbReference>
<dbReference type="EMBL" id="JACGCM010001501">
    <property type="protein sequence ID" value="KAF6154331.1"/>
    <property type="molecule type" value="Genomic_DNA"/>
</dbReference>
<comment type="caution">
    <text evidence="5">The sequence shown here is derived from an EMBL/GenBank/DDBJ whole genome shotgun (WGS) entry which is preliminary data.</text>
</comment>
<feature type="region of interest" description="Disordered" evidence="3">
    <location>
        <begin position="140"/>
        <end position="161"/>
    </location>
</feature>
<gene>
    <name evidence="5" type="ORF">GIB67_026787</name>
</gene>
<feature type="repeat" description="PPR" evidence="2">
    <location>
        <begin position="407"/>
        <end position="441"/>
    </location>
</feature>
<feature type="repeat" description="PPR" evidence="2">
    <location>
        <begin position="512"/>
        <end position="546"/>
    </location>
</feature>
<evidence type="ECO:0000313" key="5">
    <source>
        <dbReference type="EMBL" id="KAF6154331.1"/>
    </source>
</evidence>
<dbReference type="InterPro" id="IPR051222">
    <property type="entry name" value="PPR/CCM1_RNA-binding"/>
</dbReference>
<feature type="repeat" description="PPR" evidence="2">
    <location>
        <begin position="234"/>
        <end position="264"/>
    </location>
</feature>
<dbReference type="InterPro" id="IPR011990">
    <property type="entry name" value="TPR-like_helical_dom_sf"/>
</dbReference>
<name>A0A7J7MHK7_9MAGN</name>
<feature type="repeat" description="PPR" evidence="2">
    <location>
        <begin position="477"/>
        <end position="511"/>
    </location>
</feature>
<feature type="repeat" description="PPR" evidence="2">
    <location>
        <begin position="268"/>
        <end position="302"/>
    </location>
</feature>
<dbReference type="Pfam" id="PF13041">
    <property type="entry name" value="PPR_2"/>
    <property type="match status" value="3"/>
</dbReference>
<dbReference type="OrthoDB" id="185373at2759"/>
<feature type="domain" description="PROP1-like PPR" evidence="4">
    <location>
        <begin position="215"/>
        <end position="333"/>
    </location>
</feature>
<reference evidence="5 6" key="1">
    <citation type="journal article" date="2020" name="IScience">
        <title>Genome Sequencing of the Endangered Kingdonia uniflora (Circaeasteraceae, Ranunculales) Reveals Potential Mechanisms of Evolutionary Specialization.</title>
        <authorList>
            <person name="Sun Y."/>
            <person name="Deng T."/>
            <person name="Zhang A."/>
            <person name="Moore M.J."/>
            <person name="Landis J.B."/>
            <person name="Lin N."/>
            <person name="Zhang H."/>
            <person name="Zhang X."/>
            <person name="Huang J."/>
            <person name="Zhang X."/>
            <person name="Sun H."/>
            <person name="Wang H."/>
        </authorList>
    </citation>
    <scope>NUCLEOTIDE SEQUENCE [LARGE SCALE GENOMIC DNA]</scope>
    <source>
        <strain evidence="5">TB1705</strain>
        <tissue evidence="5">Leaf</tissue>
    </source>
</reference>
<evidence type="ECO:0000256" key="3">
    <source>
        <dbReference type="SAM" id="MobiDB-lite"/>
    </source>
</evidence>
<keyword evidence="6" id="KW-1185">Reference proteome</keyword>
<protein>
    <recommendedName>
        <fullName evidence="4">PROP1-like PPR domain-containing protein</fullName>
    </recommendedName>
</protein>
<feature type="repeat" description="PPR" evidence="2">
    <location>
        <begin position="337"/>
        <end position="371"/>
    </location>
</feature>
<accession>A0A7J7MHK7</accession>
<dbReference type="Pfam" id="PF17177">
    <property type="entry name" value="PPR_long"/>
    <property type="match status" value="1"/>
</dbReference>
<dbReference type="PROSITE" id="PS51375">
    <property type="entry name" value="PPR"/>
    <property type="match status" value="9"/>
</dbReference>
<dbReference type="NCBIfam" id="TIGR00756">
    <property type="entry name" value="PPR"/>
    <property type="match status" value="9"/>
</dbReference>
<dbReference type="Proteomes" id="UP000541444">
    <property type="component" value="Unassembled WGS sequence"/>
</dbReference>
<dbReference type="Pfam" id="PF01535">
    <property type="entry name" value="PPR"/>
    <property type="match status" value="1"/>
</dbReference>
<dbReference type="InterPro" id="IPR033443">
    <property type="entry name" value="PROP1-like_PPR_dom"/>
</dbReference>
<dbReference type="SUPFAM" id="SSF81901">
    <property type="entry name" value="HCP-like"/>
    <property type="match status" value="1"/>
</dbReference>
<organism evidence="5 6">
    <name type="scientific">Kingdonia uniflora</name>
    <dbReference type="NCBI Taxonomy" id="39325"/>
    <lineage>
        <taxon>Eukaryota</taxon>
        <taxon>Viridiplantae</taxon>
        <taxon>Streptophyta</taxon>
        <taxon>Embryophyta</taxon>
        <taxon>Tracheophyta</taxon>
        <taxon>Spermatophyta</taxon>
        <taxon>Magnoliopsida</taxon>
        <taxon>Ranunculales</taxon>
        <taxon>Circaeasteraceae</taxon>
        <taxon>Kingdonia</taxon>
    </lineage>
</organism>
<feature type="repeat" description="PPR" evidence="2">
    <location>
        <begin position="442"/>
        <end position="476"/>
    </location>
</feature>
<evidence type="ECO:0000313" key="6">
    <source>
        <dbReference type="Proteomes" id="UP000541444"/>
    </source>
</evidence>
<evidence type="ECO:0000256" key="2">
    <source>
        <dbReference type="PROSITE-ProRule" id="PRU00708"/>
    </source>
</evidence>
<dbReference type="AlphaFoldDB" id="A0A7J7MHK7"/>
<sequence>MKRPILRNLIKNPIFLRHCYISNSQTTPLITTHNGTLLFRSPSTKQIQGRTWPKRRQQQGFMLNGTSLPLYRSYNSSLNHHVYCSYCEVSPSLSHSLVSQEALQPLVNLNSRVSNLGIGGYPNRPILSFRDTHLRNFSGGFNGQNSEGEDDEGGVSEEEGDVKVSVDPDQLDRVCKVVEELFASDRNMEAVLDQCGINLTHGFVVGVLARFRHELRPAFRFFTWAGQKSGFEHNSRTYNSMMDILGKTKQFESMVAMLEEMGHKRLLTMKTFSIAIRAFAAARETKKAIGVFELMKKHGFKVEAAAINQLLDVLGRAKLGKEAQALFEKLKGRFTPDMKTYSVLIAGWCNSKNLIEAGRVWNEMVDKGMKPDIVAHNIMLEGLLKCRKISEGVKFFELMKAKNPSPNVRTYTIVIRYLCKGNKLEEAIAYFNDLVHVGLHPDPAVYTCLIVGFGNQKKMDKVYELLKEMKEKGSPPDGRTYNALIKLMTNKGMPDDAVWIYKKMLQSGFEPTIHTYNMMMKSYFYSKNYTMGYEVWEEMARKGCCPDDNSYTVFIGGLIRNGRSEEACKYIEKMIDKGMKAPQLDYNKFAADYSRAGKPDILEELAQKMKFSGKFEVANVFARWSQMMKKRVKRRQ</sequence>
<proteinExistence type="predicted"/>